<dbReference type="InterPro" id="IPR044399">
    <property type="entry name" value="Mb-like_M"/>
</dbReference>
<dbReference type="Pfam" id="PF00042">
    <property type="entry name" value="Globin"/>
    <property type="match status" value="1"/>
</dbReference>
<dbReference type="Proteomes" id="UP000440578">
    <property type="component" value="Unassembled WGS sequence"/>
</dbReference>
<evidence type="ECO:0000256" key="8">
    <source>
        <dbReference type="ARBA" id="ARBA00044498"/>
    </source>
</evidence>
<comment type="catalytic activity">
    <reaction evidence="11">
        <text>Fe(III)-heme b-[protein] + nitric oxide + H2O = Fe(II)-heme b-[protein] + nitrite + 2 H(+)</text>
        <dbReference type="Rhea" id="RHEA:77711"/>
        <dbReference type="Rhea" id="RHEA-COMP:18975"/>
        <dbReference type="Rhea" id="RHEA-COMP:18976"/>
        <dbReference type="ChEBI" id="CHEBI:15377"/>
        <dbReference type="ChEBI" id="CHEBI:15378"/>
        <dbReference type="ChEBI" id="CHEBI:16301"/>
        <dbReference type="ChEBI" id="CHEBI:16480"/>
        <dbReference type="ChEBI" id="CHEBI:55376"/>
        <dbReference type="ChEBI" id="CHEBI:60344"/>
    </reaction>
    <physiologicalReaction direction="right-to-left" evidence="11">
        <dbReference type="Rhea" id="RHEA:77713"/>
    </physiologicalReaction>
</comment>
<dbReference type="GO" id="GO:0019825">
    <property type="term" value="F:oxygen binding"/>
    <property type="evidence" value="ECO:0007669"/>
    <property type="project" value="InterPro"/>
</dbReference>
<evidence type="ECO:0000256" key="7">
    <source>
        <dbReference type="ARBA" id="ARBA00023179"/>
    </source>
</evidence>
<dbReference type="GO" id="GO:0016528">
    <property type="term" value="C:sarcoplasm"/>
    <property type="evidence" value="ECO:0007669"/>
    <property type="project" value="UniProtKB-SubCell"/>
</dbReference>
<comment type="subcellular location">
    <subcellularLocation>
        <location evidence="8">Cytoplasm</location>
        <location evidence="8">Sarcoplasm</location>
    </subcellularLocation>
</comment>
<dbReference type="SUPFAM" id="SSF46458">
    <property type="entry name" value="Globin-like"/>
    <property type="match status" value="1"/>
</dbReference>
<evidence type="ECO:0000256" key="3">
    <source>
        <dbReference type="ARBA" id="ARBA00022617"/>
    </source>
</evidence>
<evidence type="ECO:0000256" key="14">
    <source>
        <dbReference type="SAM" id="MobiDB-lite"/>
    </source>
</evidence>
<dbReference type="PRINTS" id="PR00613">
    <property type="entry name" value="MYOGLOBIN"/>
</dbReference>
<dbReference type="GO" id="GO:0016491">
    <property type="term" value="F:oxidoreductase activity"/>
    <property type="evidence" value="ECO:0007669"/>
    <property type="project" value="UniProtKB-KW"/>
</dbReference>
<dbReference type="CDD" id="cd01040">
    <property type="entry name" value="Mb-like"/>
    <property type="match status" value="1"/>
</dbReference>
<evidence type="ECO:0000256" key="6">
    <source>
        <dbReference type="ARBA" id="ARBA00023004"/>
    </source>
</evidence>
<keyword evidence="4" id="KW-0479">Metal-binding</keyword>
<evidence type="ECO:0000256" key="4">
    <source>
        <dbReference type="ARBA" id="ARBA00022723"/>
    </source>
</evidence>
<proteinExistence type="inferred from homology"/>
<feature type="domain" description="Globin" evidence="15">
    <location>
        <begin position="63"/>
        <end position="174"/>
    </location>
</feature>
<evidence type="ECO:0000256" key="12">
    <source>
        <dbReference type="ARBA" id="ARBA00049931"/>
    </source>
</evidence>
<dbReference type="PROSITE" id="PS01033">
    <property type="entry name" value="GLOBIN"/>
    <property type="match status" value="1"/>
</dbReference>
<organism evidence="16 17">
    <name type="scientific">Amphibalanus amphitrite</name>
    <name type="common">Striped barnacle</name>
    <name type="synonym">Balanus amphitrite</name>
    <dbReference type="NCBI Taxonomy" id="1232801"/>
    <lineage>
        <taxon>Eukaryota</taxon>
        <taxon>Metazoa</taxon>
        <taxon>Ecdysozoa</taxon>
        <taxon>Arthropoda</taxon>
        <taxon>Crustacea</taxon>
        <taxon>Multicrustacea</taxon>
        <taxon>Cirripedia</taxon>
        <taxon>Thoracica</taxon>
        <taxon>Thoracicalcarea</taxon>
        <taxon>Balanomorpha</taxon>
        <taxon>Balanoidea</taxon>
        <taxon>Balanidae</taxon>
        <taxon>Amphibalaninae</taxon>
        <taxon>Amphibalanus</taxon>
    </lineage>
</organism>
<dbReference type="InterPro" id="IPR012292">
    <property type="entry name" value="Globin/Proto"/>
</dbReference>
<reference evidence="16 17" key="1">
    <citation type="submission" date="2019-07" db="EMBL/GenBank/DDBJ databases">
        <title>Draft genome assembly of a fouling barnacle, Amphibalanus amphitrite (Darwin, 1854): The first reference genome for Thecostraca.</title>
        <authorList>
            <person name="Kim W."/>
        </authorList>
    </citation>
    <scope>NUCLEOTIDE SEQUENCE [LARGE SCALE GENOMIC DNA]</scope>
    <source>
        <strain evidence="16">SNU_AA5</strain>
        <tissue evidence="16">Soma without cirri and trophi</tissue>
    </source>
</reference>
<dbReference type="PANTHER" id="PTHR46783">
    <property type="entry name" value="CYTOGLOBIN"/>
    <property type="match status" value="1"/>
</dbReference>
<dbReference type="GO" id="GO:0005344">
    <property type="term" value="F:oxygen carrier activity"/>
    <property type="evidence" value="ECO:0007669"/>
    <property type="project" value="UniProtKB-KW"/>
</dbReference>
<keyword evidence="6" id="KW-0408">Iron</keyword>
<comment type="caution">
    <text evidence="16">The sequence shown here is derived from an EMBL/GenBank/DDBJ whole genome shotgun (WGS) entry which is preliminary data.</text>
</comment>
<dbReference type="AlphaFoldDB" id="A0A6A4X2K3"/>
<dbReference type="InterPro" id="IPR009050">
    <property type="entry name" value="Globin-like_sf"/>
</dbReference>
<sequence length="174" mass="19291">MSDRQITRSKCATGAGPVSTGPAASRRQSDQRRASAHRRPPHCSDHRAAEVAIGAWASRRRPVMEQSEIAQLRAVWELVEPDKVNHGVEILIRLFDRFPETKAKFKRLNTSSAEAMRQSARVRAHAGRVLVSLGSVIASLEDAEMVDETIFLLGDSHNRRGVTPDDFQVRCPNG</sequence>
<dbReference type="InterPro" id="IPR002335">
    <property type="entry name" value="Myoglobin"/>
</dbReference>
<comment type="subunit">
    <text evidence="1">Monomer.</text>
</comment>
<keyword evidence="13" id="KW-0561">Oxygen transport</keyword>
<keyword evidence="2" id="KW-0963">Cytoplasm</keyword>
<keyword evidence="13" id="KW-0813">Transport</keyword>
<comment type="similarity">
    <text evidence="13">Belongs to the globin family.</text>
</comment>
<evidence type="ECO:0000256" key="5">
    <source>
        <dbReference type="ARBA" id="ARBA00023002"/>
    </source>
</evidence>
<protein>
    <recommendedName>
        <fullName evidence="9">Nitrite reductase MB</fullName>
    </recommendedName>
    <alternativeName>
        <fullName evidence="10">Pseudoperoxidase MB</fullName>
    </alternativeName>
</protein>
<evidence type="ECO:0000256" key="10">
    <source>
        <dbReference type="ARBA" id="ARBA00044553"/>
    </source>
</evidence>
<dbReference type="InterPro" id="IPR000971">
    <property type="entry name" value="Globin"/>
</dbReference>
<feature type="region of interest" description="Disordered" evidence="14">
    <location>
        <begin position="1"/>
        <end position="47"/>
    </location>
</feature>
<name>A0A6A4X2K3_AMPAM</name>
<accession>A0A6A4X2K3</accession>
<evidence type="ECO:0000259" key="15">
    <source>
        <dbReference type="PROSITE" id="PS01033"/>
    </source>
</evidence>
<evidence type="ECO:0000256" key="11">
    <source>
        <dbReference type="ARBA" id="ARBA00048118"/>
    </source>
</evidence>
<dbReference type="GO" id="GO:0020037">
    <property type="term" value="F:heme binding"/>
    <property type="evidence" value="ECO:0007669"/>
    <property type="project" value="InterPro"/>
</dbReference>
<keyword evidence="5" id="KW-0560">Oxidoreductase</keyword>
<dbReference type="OrthoDB" id="6334282at2759"/>
<dbReference type="InterPro" id="IPR013314">
    <property type="entry name" value="Globin_lamprey/hagfish"/>
</dbReference>
<evidence type="ECO:0000256" key="2">
    <source>
        <dbReference type="ARBA" id="ARBA00022490"/>
    </source>
</evidence>
<evidence type="ECO:0000313" key="17">
    <source>
        <dbReference type="Proteomes" id="UP000440578"/>
    </source>
</evidence>
<comment type="catalytic activity">
    <reaction evidence="12">
        <text>H2O2 + AH2 = A + 2 H2O</text>
        <dbReference type="Rhea" id="RHEA:30275"/>
        <dbReference type="ChEBI" id="CHEBI:13193"/>
        <dbReference type="ChEBI" id="CHEBI:15377"/>
        <dbReference type="ChEBI" id="CHEBI:16240"/>
        <dbReference type="ChEBI" id="CHEBI:17499"/>
    </reaction>
</comment>
<dbReference type="GO" id="GO:0005506">
    <property type="term" value="F:iron ion binding"/>
    <property type="evidence" value="ECO:0007669"/>
    <property type="project" value="InterPro"/>
</dbReference>
<evidence type="ECO:0000313" key="16">
    <source>
        <dbReference type="EMBL" id="KAF0308532.1"/>
    </source>
</evidence>
<dbReference type="Gene3D" id="1.10.490.10">
    <property type="entry name" value="Globins"/>
    <property type="match status" value="1"/>
</dbReference>
<evidence type="ECO:0000256" key="1">
    <source>
        <dbReference type="ARBA" id="ARBA00011245"/>
    </source>
</evidence>
<evidence type="ECO:0000256" key="9">
    <source>
        <dbReference type="ARBA" id="ARBA00044552"/>
    </source>
</evidence>
<keyword evidence="17" id="KW-1185">Reference proteome</keyword>
<gene>
    <name evidence="16" type="primary">MB</name>
    <name evidence="16" type="ORF">FJT64_002164</name>
</gene>
<dbReference type="EMBL" id="VIIS01000481">
    <property type="protein sequence ID" value="KAF0308532.1"/>
    <property type="molecule type" value="Genomic_DNA"/>
</dbReference>
<evidence type="ECO:0000256" key="13">
    <source>
        <dbReference type="RuleBase" id="RU000356"/>
    </source>
</evidence>
<keyword evidence="3 13" id="KW-0349">Heme</keyword>
<keyword evidence="7" id="KW-0514">Muscle protein</keyword>
<dbReference type="PANTHER" id="PTHR46783:SF1">
    <property type="entry name" value="CYTOGLOBIN-1-RELATED"/>
    <property type="match status" value="1"/>
</dbReference>